<evidence type="ECO:0000256" key="10">
    <source>
        <dbReference type="ARBA" id="ARBA00038897"/>
    </source>
</evidence>
<feature type="domain" description="4Fe-4S ferredoxin-type" evidence="11">
    <location>
        <begin position="520"/>
        <end position="552"/>
    </location>
</feature>
<proteinExistence type="inferred from homology"/>
<dbReference type="Pfam" id="PF13183">
    <property type="entry name" value="Fer4_8"/>
    <property type="match status" value="1"/>
</dbReference>
<dbReference type="Pfam" id="PF02913">
    <property type="entry name" value="FAD-oxidase_C"/>
    <property type="match status" value="1"/>
</dbReference>
<gene>
    <name evidence="13" type="ORF">PPG34_06820</name>
</gene>
<dbReference type="Gene3D" id="1.10.45.10">
    <property type="entry name" value="Vanillyl-alcohol Oxidase, Chain A, domain 4"/>
    <property type="match status" value="1"/>
</dbReference>
<dbReference type="PANTHER" id="PTHR11748:SF111">
    <property type="entry name" value="D-LACTATE DEHYDROGENASE, MITOCHONDRIAL-RELATED"/>
    <property type="match status" value="1"/>
</dbReference>
<dbReference type="InterPro" id="IPR036318">
    <property type="entry name" value="FAD-bd_PCMH-like_sf"/>
</dbReference>
<comment type="cofactor">
    <cofactor evidence="1">
        <name>FAD</name>
        <dbReference type="ChEBI" id="CHEBI:57692"/>
    </cofactor>
</comment>
<dbReference type="SUPFAM" id="SSF55103">
    <property type="entry name" value="FAD-linked oxidases, C-terminal domain"/>
    <property type="match status" value="1"/>
</dbReference>
<comment type="similarity">
    <text evidence="2">Belongs to the FAD-binding oxidoreductase/transferase type 4 family.</text>
</comment>
<accession>A0ABU3K6P1</accession>
<dbReference type="Gene3D" id="3.30.70.20">
    <property type="match status" value="1"/>
</dbReference>
<dbReference type="PROSITE" id="PS51379">
    <property type="entry name" value="4FE4S_FER_2"/>
    <property type="match status" value="1"/>
</dbReference>
<dbReference type="Proteomes" id="UP001250932">
    <property type="component" value="Unassembled WGS sequence"/>
</dbReference>
<dbReference type="EMBL" id="JAQOUE010000001">
    <property type="protein sequence ID" value="MDT7042060.1"/>
    <property type="molecule type" value="Genomic_DNA"/>
</dbReference>
<keyword evidence="9" id="KW-0411">Iron-sulfur</keyword>
<evidence type="ECO:0000256" key="1">
    <source>
        <dbReference type="ARBA" id="ARBA00001974"/>
    </source>
</evidence>
<dbReference type="InterPro" id="IPR016164">
    <property type="entry name" value="FAD-linked_Oxase-like_C"/>
</dbReference>
<evidence type="ECO:0000256" key="6">
    <source>
        <dbReference type="ARBA" id="ARBA00022946"/>
    </source>
</evidence>
<evidence type="ECO:0000256" key="4">
    <source>
        <dbReference type="ARBA" id="ARBA00022723"/>
    </source>
</evidence>
<dbReference type="InterPro" id="IPR004017">
    <property type="entry name" value="Cys_rich_dom"/>
</dbReference>
<dbReference type="InterPro" id="IPR016166">
    <property type="entry name" value="FAD-bd_PCMH"/>
</dbReference>
<dbReference type="Pfam" id="PF01565">
    <property type="entry name" value="FAD_binding_4"/>
    <property type="match status" value="1"/>
</dbReference>
<keyword evidence="4" id="KW-0479">Metal-binding</keyword>
<evidence type="ECO:0000313" key="14">
    <source>
        <dbReference type="Proteomes" id="UP001250932"/>
    </source>
</evidence>
<dbReference type="SUPFAM" id="SSF46548">
    <property type="entry name" value="alpha-helical ferredoxin"/>
    <property type="match status" value="1"/>
</dbReference>
<keyword evidence="14" id="KW-1185">Reference proteome</keyword>
<evidence type="ECO:0000259" key="11">
    <source>
        <dbReference type="PROSITE" id="PS51379"/>
    </source>
</evidence>
<sequence>MDLVIPQKVSTIGADLRRLMGHDKVKDDFPTLRAYAVDASIYRMTPQVVVLPDGEADIERVMDYAVRRSIPLTTRAAGTNLTGSAVGSGIILDVSRLNRVLELNRDEKWARVQPGIILNELNKQLSSAGLMFGPDPSSGDMCKLGGMLANNSSGPHTLRYGSVKDNVLSMRVCLESGGWLNAGVEALESAQCRQTFEQFTALESVVHLVRDHRELIHAKRPRVSKNSAGYNLFDVATGIDQGVVDFPKLFVGSEGTLGVFSEATIQLVDRPHATVTGMIHFQHLEEMGEAVHHLLKLDPLALEVMDANTLDLIGRAQYHIPEDSAATLLIEFDQGGDHGGIAQLKEVCRRFRLASDPVIATDPEHQQNLWKARKALYPTLYRYNAKKKPINYVDDVVVSADRLGELIRYLNDVFGKAHVPLAIFGHIGNGNAHILPLLDVNDENDFQRMVDTYYEVHRTILEQFGGSICGEHGDGRIRAEMVKRMFGEELYGLFVKVKQALDPAGVLNPGVKISETPFTEHIDFERLSKPCATCAKCNSVCPVYDVFQSEDMSSRGWFEIVTAPDYSYLNSKRVVEACLNCKSCRTICPADVDVSELILQRRAEHPNKLAGKIFGLHAQQAKFEKLIKLAAKTQDLWDRPVIRRIMDALSRPFLKQLAENARFPWNMKLPRLAKTLLRERHRELCVVPPSSSLQKEKKVAYFHGCAANYFEDGVGDAVIQVMKRYGVTPDLPPQRCSGTPIETYGHRALAKEGARENLKNFDGYETVVTGCASCTLALKDYEKWFKGEPEEETATRLAKKVKHISEFALDQETVRPSSKKSSVPQKVTYHSSCHLRAAGVTKQPRQLLTNLPGVDYVEMQDADRCAGGAGTYIVKDYTTSQKIFQRKKTAIHQSQAEVVATSCPACMIQLKNGLPAKTAVKHIAQVLLENMDETESG</sequence>
<dbReference type="InterPro" id="IPR016171">
    <property type="entry name" value="Vanillyl_alc_oxidase_C-sub2"/>
</dbReference>
<keyword evidence="6" id="KW-0809">Transit peptide</keyword>
<dbReference type="Gene3D" id="3.30.465.10">
    <property type="match status" value="1"/>
</dbReference>
<dbReference type="PROSITE" id="PS00198">
    <property type="entry name" value="4FE4S_FER_1"/>
    <property type="match status" value="2"/>
</dbReference>
<dbReference type="InterPro" id="IPR017896">
    <property type="entry name" value="4Fe4S_Fe-S-bd"/>
</dbReference>
<dbReference type="EC" id="1.1.2.4" evidence="10"/>
<dbReference type="InterPro" id="IPR006094">
    <property type="entry name" value="Oxid_FAD_bind_N"/>
</dbReference>
<dbReference type="InterPro" id="IPR017900">
    <property type="entry name" value="4Fe4S_Fe_S_CS"/>
</dbReference>
<evidence type="ECO:0000256" key="9">
    <source>
        <dbReference type="ARBA" id="ARBA00023014"/>
    </source>
</evidence>
<protein>
    <recommendedName>
        <fullName evidence="10">D-lactate dehydrogenase (cytochrome)</fullName>
        <ecNumber evidence="10">1.1.2.4</ecNumber>
    </recommendedName>
</protein>
<dbReference type="PROSITE" id="PS51387">
    <property type="entry name" value="FAD_PCMH"/>
    <property type="match status" value="1"/>
</dbReference>
<evidence type="ECO:0000256" key="8">
    <source>
        <dbReference type="ARBA" id="ARBA00023004"/>
    </source>
</evidence>
<organism evidence="13 14">
    <name type="scientific">Candidatus Nitronereus thalassa</name>
    <dbReference type="NCBI Taxonomy" id="3020898"/>
    <lineage>
        <taxon>Bacteria</taxon>
        <taxon>Pseudomonadati</taxon>
        <taxon>Nitrospirota</taxon>
        <taxon>Nitrospiria</taxon>
        <taxon>Nitrospirales</taxon>
        <taxon>Nitrospiraceae</taxon>
        <taxon>Candidatus Nitronereus</taxon>
    </lineage>
</organism>
<evidence type="ECO:0000313" key="13">
    <source>
        <dbReference type="EMBL" id="MDT7042060.1"/>
    </source>
</evidence>
<keyword evidence="3" id="KW-0285">Flavoprotein</keyword>
<keyword evidence="5" id="KW-0274">FAD</keyword>
<dbReference type="RefSeq" id="WP_313832417.1">
    <property type="nucleotide sequence ID" value="NZ_JAQOUE010000001.1"/>
</dbReference>
<name>A0ABU3K6P1_9BACT</name>
<feature type="domain" description="FAD-binding PCMH-type" evidence="12">
    <location>
        <begin position="42"/>
        <end position="270"/>
    </location>
</feature>
<keyword evidence="7" id="KW-0560">Oxidoreductase</keyword>
<comment type="caution">
    <text evidence="13">The sequence shown here is derived from an EMBL/GenBank/DDBJ whole genome shotgun (WGS) entry which is preliminary data.</text>
</comment>
<evidence type="ECO:0000256" key="5">
    <source>
        <dbReference type="ARBA" id="ARBA00022827"/>
    </source>
</evidence>
<dbReference type="InterPro" id="IPR004113">
    <property type="entry name" value="FAD-bd_oxidored_4_C"/>
</dbReference>
<dbReference type="InterPro" id="IPR016169">
    <property type="entry name" value="FAD-bd_PCMH_sub2"/>
</dbReference>
<dbReference type="Pfam" id="PF02754">
    <property type="entry name" value="CCG"/>
    <property type="match status" value="2"/>
</dbReference>
<dbReference type="Gene3D" id="3.30.70.2740">
    <property type="match status" value="1"/>
</dbReference>
<evidence type="ECO:0000256" key="2">
    <source>
        <dbReference type="ARBA" id="ARBA00008000"/>
    </source>
</evidence>
<evidence type="ECO:0000256" key="7">
    <source>
        <dbReference type="ARBA" id="ARBA00023002"/>
    </source>
</evidence>
<evidence type="ECO:0000259" key="12">
    <source>
        <dbReference type="PROSITE" id="PS51387"/>
    </source>
</evidence>
<evidence type="ECO:0000256" key="3">
    <source>
        <dbReference type="ARBA" id="ARBA00022630"/>
    </source>
</evidence>
<dbReference type="SUPFAM" id="SSF56176">
    <property type="entry name" value="FAD-binding/transporter-associated domain-like"/>
    <property type="match status" value="1"/>
</dbReference>
<dbReference type="PANTHER" id="PTHR11748">
    <property type="entry name" value="D-LACTATE DEHYDROGENASE"/>
    <property type="match status" value="1"/>
</dbReference>
<keyword evidence="8" id="KW-0408">Iron</keyword>
<reference evidence="13 14" key="1">
    <citation type="journal article" date="2023" name="ISME J.">
        <title>Cultivation and genomic characterization of novel and ubiquitous marine nitrite-oxidizing bacteria from the Nitrospirales.</title>
        <authorList>
            <person name="Mueller A.J."/>
            <person name="Daebeler A."/>
            <person name="Herbold C.W."/>
            <person name="Kirkegaard R.H."/>
            <person name="Daims H."/>
        </authorList>
    </citation>
    <scope>NUCLEOTIDE SEQUENCE [LARGE SCALE GENOMIC DNA]</scope>
    <source>
        <strain evidence="13 14">EB</strain>
    </source>
</reference>